<proteinExistence type="predicted"/>
<feature type="transmembrane region" description="Helical" evidence="1">
    <location>
        <begin position="25"/>
        <end position="46"/>
    </location>
</feature>
<gene>
    <name evidence="2" type="ORF">ACFPQB_04655</name>
</gene>
<sequence length="87" mass="9039">MSPTKPDPFGPYPSPEELARGKRRAAVNLLVAAVAATLAVVAHRAVGDPRLVQTYLVAALLFLGAGLGPLVRVTRTGDFERTGSGAD</sequence>
<organism evidence="2 3">
    <name type="scientific">Nocardioides vastitatis</name>
    <dbReference type="NCBI Taxonomy" id="2568655"/>
    <lineage>
        <taxon>Bacteria</taxon>
        <taxon>Bacillati</taxon>
        <taxon>Actinomycetota</taxon>
        <taxon>Actinomycetes</taxon>
        <taxon>Propionibacteriales</taxon>
        <taxon>Nocardioidaceae</taxon>
        <taxon>Nocardioides</taxon>
    </lineage>
</organism>
<dbReference type="Proteomes" id="UP001596072">
    <property type="component" value="Unassembled WGS sequence"/>
</dbReference>
<evidence type="ECO:0000256" key="1">
    <source>
        <dbReference type="SAM" id="Phobius"/>
    </source>
</evidence>
<protein>
    <submittedName>
        <fullName evidence="2">Uncharacterized protein</fullName>
    </submittedName>
</protein>
<name>A0ABW0ZB07_9ACTN</name>
<accession>A0ABW0ZB07</accession>
<comment type="caution">
    <text evidence="2">The sequence shown here is derived from an EMBL/GenBank/DDBJ whole genome shotgun (WGS) entry which is preliminary data.</text>
</comment>
<evidence type="ECO:0000313" key="2">
    <source>
        <dbReference type="EMBL" id="MFC5728196.1"/>
    </source>
</evidence>
<evidence type="ECO:0000313" key="3">
    <source>
        <dbReference type="Proteomes" id="UP001596072"/>
    </source>
</evidence>
<dbReference type="EMBL" id="JBHSNS010000001">
    <property type="protein sequence ID" value="MFC5728196.1"/>
    <property type="molecule type" value="Genomic_DNA"/>
</dbReference>
<dbReference type="RefSeq" id="WP_136435594.1">
    <property type="nucleotide sequence ID" value="NZ_JBHSNS010000001.1"/>
</dbReference>
<keyword evidence="1" id="KW-0812">Transmembrane</keyword>
<keyword evidence="3" id="KW-1185">Reference proteome</keyword>
<reference evidence="3" key="1">
    <citation type="journal article" date="2019" name="Int. J. Syst. Evol. Microbiol.">
        <title>The Global Catalogue of Microorganisms (GCM) 10K type strain sequencing project: providing services to taxonomists for standard genome sequencing and annotation.</title>
        <authorList>
            <consortium name="The Broad Institute Genomics Platform"/>
            <consortium name="The Broad Institute Genome Sequencing Center for Infectious Disease"/>
            <person name="Wu L."/>
            <person name="Ma J."/>
        </authorList>
    </citation>
    <scope>NUCLEOTIDE SEQUENCE [LARGE SCALE GENOMIC DNA]</scope>
    <source>
        <strain evidence="3">YIM 94188</strain>
    </source>
</reference>
<keyword evidence="1" id="KW-1133">Transmembrane helix</keyword>
<keyword evidence="1" id="KW-0472">Membrane</keyword>
<feature type="transmembrane region" description="Helical" evidence="1">
    <location>
        <begin position="52"/>
        <end position="71"/>
    </location>
</feature>